<dbReference type="PROSITE" id="PS50290">
    <property type="entry name" value="PI3_4_KINASE_3"/>
    <property type="match status" value="1"/>
</dbReference>
<organism evidence="4">
    <name type="scientific">Fagus sylvatica</name>
    <name type="common">Beechnut</name>
    <dbReference type="NCBI Taxonomy" id="28930"/>
    <lineage>
        <taxon>Eukaryota</taxon>
        <taxon>Viridiplantae</taxon>
        <taxon>Streptophyta</taxon>
        <taxon>Embryophyta</taxon>
        <taxon>Tracheophyta</taxon>
        <taxon>Spermatophyta</taxon>
        <taxon>Magnoliopsida</taxon>
        <taxon>eudicotyledons</taxon>
        <taxon>Gunneridae</taxon>
        <taxon>Pentapetalae</taxon>
        <taxon>rosids</taxon>
        <taxon>fabids</taxon>
        <taxon>Fagales</taxon>
        <taxon>Fagaceae</taxon>
        <taxon>Fagus</taxon>
    </lineage>
</organism>
<dbReference type="GO" id="GO:0048015">
    <property type="term" value="P:phosphatidylinositol-mediated signaling"/>
    <property type="evidence" value="ECO:0007669"/>
    <property type="project" value="TreeGrafter"/>
</dbReference>
<gene>
    <name evidence="4" type="ORF">FSB_LOCUS53460</name>
</gene>
<dbReference type="EMBL" id="OIVN01006123">
    <property type="protein sequence ID" value="SPD25578.1"/>
    <property type="molecule type" value="Genomic_DNA"/>
</dbReference>
<dbReference type="GO" id="GO:0046854">
    <property type="term" value="P:phosphatidylinositol phosphate biosynthetic process"/>
    <property type="evidence" value="ECO:0007669"/>
    <property type="project" value="InterPro"/>
</dbReference>
<accession>A0A2N9IM78</accession>
<protein>
    <recommendedName>
        <fullName evidence="3">PI3K/PI4K catalytic domain-containing protein</fullName>
    </recommendedName>
</protein>
<evidence type="ECO:0000313" key="4">
    <source>
        <dbReference type="EMBL" id="SPD25578.1"/>
    </source>
</evidence>
<dbReference type="InterPro" id="IPR036940">
    <property type="entry name" value="PI3/4_kinase_cat_sf"/>
</dbReference>
<dbReference type="InterPro" id="IPR015433">
    <property type="entry name" value="PI3/4_kinase"/>
</dbReference>
<dbReference type="Gene3D" id="1.10.1070.11">
    <property type="entry name" value="Phosphatidylinositol 3-/4-kinase, catalytic domain"/>
    <property type="match status" value="1"/>
</dbReference>
<reference evidence="4" key="1">
    <citation type="submission" date="2018-02" db="EMBL/GenBank/DDBJ databases">
        <authorList>
            <person name="Cohen D.B."/>
            <person name="Kent A.D."/>
        </authorList>
    </citation>
    <scope>NUCLEOTIDE SEQUENCE</scope>
</reference>
<proteinExistence type="predicted"/>
<evidence type="ECO:0000256" key="2">
    <source>
        <dbReference type="ARBA" id="ARBA00022777"/>
    </source>
</evidence>
<dbReference type="InterPro" id="IPR000403">
    <property type="entry name" value="PI3/4_kinase_cat_dom"/>
</dbReference>
<dbReference type="SUPFAM" id="SSF56112">
    <property type="entry name" value="Protein kinase-like (PK-like)"/>
    <property type="match status" value="1"/>
</dbReference>
<dbReference type="InterPro" id="IPR011009">
    <property type="entry name" value="Kinase-like_dom_sf"/>
</dbReference>
<dbReference type="PANTHER" id="PTHR10048:SF22">
    <property type="entry name" value="PHOSPHATIDYLINOSITOL 4-KINASE BETA"/>
    <property type="match status" value="1"/>
</dbReference>
<name>A0A2N9IM78_FAGSY</name>
<dbReference type="GO" id="GO:0005737">
    <property type="term" value="C:cytoplasm"/>
    <property type="evidence" value="ECO:0007669"/>
    <property type="project" value="TreeGrafter"/>
</dbReference>
<dbReference type="PANTHER" id="PTHR10048">
    <property type="entry name" value="PHOSPHATIDYLINOSITOL KINASE"/>
    <property type="match status" value="1"/>
</dbReference>
<dbReference type="GO" id="GO:0016020">
    <property type="term" value="C:membrane"/>
    <property type="evidence" value="ECO:0007669"/>
    <property type="project" value="TreeGrafter"/>
</dbReference>
<feature type="domain" description="PI3K/PI4K catalytic" evidence="3">
    <location>
        <begin position="1"/>
        <end position="118"/>
    </location>
</feature>
<dbReference type="AlphaFoldDB" id="A0A2N9IM78"/>
<evidence type="ECO:0000256" key="1">
    <source>
        <dbReference type="ARBA" id="ARBA00022679"/>
    </source>
</evidence>
<evidence type="ECO:0000259" key="3">
    <source>
        <dbReference type="PROSITE" id="PS50290"/>
    </source>
</evidence>
<keyword evidence="1" id="KW-0808">Transferase</keyword>
<sequence>MLSNSPGGVNFESAPFKLTRELLEVMDSDAEGVPSEFFDYFKVLCIQGFLTCRKHAERIILLVEMLQMVRLKCFFDLPPIFTMAFSMSGLDTTQPSKLAGTLVSVVAAMCVLGAFPNKQQLRCMADKALAGGKLTCLEEMYSPLTHHQGAHTVQSDSNGEGQIRHEIATETMFAGEILIATYFALVSVLKHPTSFGSLQLSFPSEIDIFF</sequence>
<dbReference type="GO" id="GO:0004430">
    <property type="term" value="F:1-phosphatidylinositol 4-kinase activity"/>
    <property type="evidence" value="ECO:0007669"/>
    <property type="project" value="TreeGrafter"/>
</dbReference>
<keyword evidence="2" id="KW-0418">Kinase</keyword>